<organism evidence="2 3">
    <name type="scientific">Candidatus Blautia pullicola</name>
    <dbReference type="NCBI Taxonomy" id="2838498"/>
    <lineage>
        <taxon>Bacteria</taxon>
        <taxon>Bacillati</taxon>
        <taxon>Bacillota</taxon>
        <taxon>Clostridia</taxon>
        <taxon>Lachnospirales</taxon>
        <taxon>Lachnospiraceae</taxon>
        <taxon>Blautia</taxon>
    </lineage>
</organism>
<evidence type="ECO:0000313" key="3">
    <source>
        <dbReference type="Proteomes" id="UP000824056"/>
    </source>
</evidence>
<name>A0A9D2FTC9_9FIRM</name>
<proteinExistence type="predicted"/>
<comment type="caution">
    <text evidence="2">The sequence shown here is derived from an EMBL/GenBank/DDBJ whole genome shotgun (WGS) entry which is preliminary data.</text>
</comment>
<evidence type="ECO:0000256" key="1">
    <source>
        <dbReference type="SAM" id="SignalP"/>
    </source>
</evidence>
<keyword evidence="1" id="KW-0732">Signal</keyword>
<gene>
    <name evidence="2" type="ORF">H9809_11400</name>
</gene>
<dbReference type="Proteomes" id="UP000824056">
    <property type="component" value="Unassembled WGS sequence"/>
</dbReference>
<dbReference type="PROSITE" id="PS51257">
    <property type="entry name" value="PROKAR_LIPOPROTEIN"/>
    <property type="match status" value="1"/>
</dbReference>
<dbReference type="EMBL" id="DXBG01000268">
    <property type="protein sequence ID" value="HIZ66480.1"/>
    <property type="molecule type" value="Genomic_DNA"/>
</dbReference>
<accession>A0A9D2FTC9</accession>
<dbReference type="AlphaFoldDB" id="A0A9D2FTC9"/>
<sequence>MKKIYLTPVLLITLLAAGGCGAQTDEAESENVSLVLSNLFSSIDQEDFDAFNSWESGTAAPDWIEEDFQNLMTEKCYDSALETGLFMIPVKAFQSGTDLELKDPQLSQQEDSYSFTGTLTLEKEGQESQSLSIEGSAQVDQDGKVSYISISNMNEISQAIQ</sequence>
<evidence type="ECO:0000313" key="2">
    <source>
        <dbReference type="EMBL" id="HIZ66480.1"/>
    </source>
</evidence>
<protein>
    <submittedName>
        <fullName evidence="2">Uncharacterized protein</fullName>
    </submittedName>
</protein>
<reference evidence="2" key="2">
    <citation type="submission" date="2021-04" db="EMBL/GenBank/DDBJ databases">
        <authorList>
            <person name="Gilroy R."/>
        </authorList>
    </citation>
    <scope>NUCLEOTIDE SEQUENCE</scope>
    <source>
        <strain evidence="2">1068</strain>
    </source>
</reference>
<feature type="signal peptide" evidence="1">
    <location>
        <begin position="1"/>
        <end position="22"/>
    </location>
</feature>
<reference evidence="2" key="1">
    <citation type="journal article" date="2021" name="PeerJ">
        <title>Extensive microbial diversity within the chicken gut microbiome revealed by metagenomics and culture.</title>
        <authorList>
            <person name="Gilroy R."/>
            <person name="Ravi A."/>
            <person name="Getino M."/>
            <person name="Pursley I."/>
            <person name="Horton D.L."/>
            <person name="Alikhan N.F."/>
            <person name="Baker D."/>
            <person name="Gharbi K."/>
            <person name="Hall N."/>
            <person name="Watson M."/>
            <person name="Adriaenssens E.M."/>
            <person name="Foster-Nyarko E."/>
            <person name="Jarju S."/>
            <person name="Secka A."/>
            <person name="Antonio M."/>
            <person name="Oren A."/>
            <person name="Chaudhuri R.R."/>
            <person name="La Ragione R."/>
            <person name="Hildebrand F."/>
            <person name="Pallen M.J."/>
        </authorList>
    </citation>
    <scope>NUCLEOTIDE SEQUENCE</scope>
    <source>
        <strain evidence="2">1068</strain>
    </source>
</reference>
<feature type="chain" id="PRO_5038912394" evidence="1">
    <location>
        <begin position="23"/>
        <end position="161"/>
    </location>
</feature>